<accession>A0A4E0RI25</accession>
<reference evidence="2" key="1">
    <citation type="submission" date="2019-03" db="EMBL/GenBank/DDBJ databases">
        <title>Improved annotation for the trematode Fasciola hepatica.</title>
        <authorList>
            <person name="Choi Y.-J."/>
            <person name="Martin J."/>
            <person name="Mitreva M."/>
        </authorList>
    </citation>
    <scope>NUCLEOTIDE SEQUENCE [LARGE SCALE GENOMIC DNA]</scope>
</reference>
<feature type="region of interest" description="Disordered" evidence="1">
    <location>
        <begin position="88"/>
        <end position="194"/>
    </location>
</feature>
<organism evidence="2 3">
    <name type="scientific">Fasciola hepatica</name>
    <name type="common">Liver fluke</name>
    <dbReference type="NCBI Taxonomy" id="6192"/>
    <lineage>
        <taxon>Eukaryota</taxon>
        <taxon>Metazoa</taxon>
        <taxon>Spiralia</taxon>
        <taxon>Lophotrochozoa</taxon>
        <taxon>Platyhelminthes</taxon>
        <taxon>Trematoda</taxon>
        <taxon>Digenea</taxon>
        <taxon>Plagiorchiida</taxon>
        <taxon>Echinostomata</taxon>
        <taxon>Echinostomatoidea</taxon>
        <taxon>Fasciolidae</taxon>
        <taxon>Fasciola</taxon>
    </lineage>
</organism>
<dbReference type="Proteomes" id="UP000230066">
    <property type="component" value="Unassembled WGS sequence"/>
</dbReference>
<gene>
    <name evidence="2" type="ORF">D915_000822</name>
</gene>
<dbReference type="AlphaFoldDB" id="A0A4E0RI25"/>
<feature type="compositionally biased region" description="Polar residues" evidence="1">
    <location>
        <begin position="152"/>
        <end position="166"/>
    </location>
</feature>
<name>A0A4E0RI25_FASHE</name>
<keyword evidence="3" id="KW-1185">Reference proteome</keyword>
<feature type="compositionally biased region" description="Low complexity" evidence="1">
    <location>
        <begin position="109"/>
        <end position="121"/>
    </location>
</feature>
<evidence type="ECO:0000313" key="3">
    <source>
        <dbReference type="Proteomes" id="UP000230066"/>
    </source>
</evidence>
<evidence type="ECO:0000313" key="2">
    <source>
        <dbReference type="EMBL" id="THD28399.1"/>
    </source>
</evidence>
<evidence type="ECO:0000256" key="1">
    <source>
        <dbReference type="SAM" id="MobiDB-lite"/>
    </source>
</evidence>
<protein>
    <submittedName>
        <fullName evidence="2">Uncharacterized protein</fullName>
    </submittedName>
</protein>
<sequence length="357" mass="39232">MEPEGVRAPNTSPVSWDYVYKTRGRGTLPCGSCTPSPSDTQLSWTYTENKLGAIRGTNVSSPIQMKACEILRRAPMVTRATTLGALPGRWSCRTTPHRGQNKPMQTPNSVRSSESSGAGSVFDFTLAPSRPREKRCARIPSRGLATGPRDSTGANRSRQVDSTLAITGSGHCRQMNTASQNSATKPNSFREQTPSVTKVIPPWAVDVPDMPMQYASTSHIHQIKDRTDTRARAPLISVYRGEAPVRSKSHNEINRALKPPHGGGLFQVYMSTKQRAPYYVIHPEWLSEAMTIKQLELSPRPGAVLSTPKRAPNVRSNITNSSRCINYISSHGESKSAPVNRCRSMPCKPVNPITWEP</sequence>
<dbReference type="EMBL" id="JXXN02000161">
    <property type="protein sequence ID" value="THD28399.1"/>
    <property type="molecule type" value="Genomic_DNA"/>
</dbReference>
<feature type="compositionally biased region" description="Polar residues" evidence="1">
    <location>
        <begin position="174"/>
        <end position="194"/>
    </location>
</feature>
<comment type="caution">
    <text evidence="2">The sequence shown here is derived from an EMBL/GenBank/DDBJ whole genome shotgun (WGS) entry which is preliminary data.</text>
</comment>
<proteinExistence type="predicted"/>